<accession>A0ABT8M889</accession>
<feature type="region of interest" description="Disordered" evidence="1">
    <location>
        <begin position="1"/>
        <end position="23"/>
    </location>
</feature>
<dbReference type="SUPFAM" id="SSF52200">
    <property type="entry name" value="Toll/Interleukin receptor TIR domain"/>
    <property type="match status" value="1"/>
</dbReference>
<dbReference type="InterPro" id="IPR035897">
    <property type="entry name" value="Toll_tir_struct_dom_sf"/>
</dbReference>
<evidence type="ECO:0000259" key="2">
    <source>
        <dbReference type="PROSITE" id="PS50104"/>
    </source>
</evidence>
<feature type="region of interest" description="Disordered" evidence="1">
    <location>
        <begin position="162"/>
        <end position="182"/>
    </location>
</feature>
<feature type="compositionally biased region" description="Polar residues" evidence="1">
    <location>
        <begin position="1"/>
        <end position="15"/>
    </location>
</feature>
<dbReference type="SUPFAM" id="SSF57938">
    <property type="entry name" value="DnaJ/Hsp40 cysteine-rich domain"/>
    <property type="match status" value="1"/>
</dbReference>
<dbReference type="Proteomes" id="UP001168338">
    <property type="component" value="Unassembled WGS sequence"/>
</dbReference>
<organism evidence="3 4">
    <name type="scientific">Methanoculleus frigidifontis</name>
    <dbReference type="NCBI Taxonomy" id="2584085"/>
    <lineage>
        <taxon>Archaea</taxon>
        <taxon>Methanobacteriati</taxon>
        <taxon>Methanobacteriota</taxon>
        <taxon>Stenosarchaea group</taxon>
        <taxon>Methanomicrobia</taxon>
        <taxon>Methanomicrobiales</taxon>
        <taxon>Methanomicrobiaceae</taxon>
        <taxon>Methanoculleus</taxon>
    </lineage>
</organism>
<dbReference type="EMBL" id="VCYH01000002">
    <property type="protein sequence ID" value="MDN7024149.1"/>
    <property type="molecule type" value="Genomic_DNA"/>
</dbReference>
<dbReference type="SMART" id="SM00255">
    <property type="entry name" value="TIR"/>
    <property type="match status" value="1"/>
</dbReference>
<dbReference type="PANTHER" id="PTHR16253:SF0">
    <property type="entry name" value="TETRATRICOPEPTIDE REPEAT PROTEIN 22"/>
    <property type="match status" value="1"/>
</dbReference>
<sequence length="266" mass="29907">MFLQNSHTARSTNSTERARRPNINHLPSRQSCVADDFFISYNTADKSWAKWVAWALEEKNYSVRIDDWDFQPGNNFVNRMDNALKKANVMLLILSPDYLDSEYCQAEWTSKFCEDSTGEQRKIIPIMVRETVLSGLLKAIIHINLVSLNEDQAKERLLQGISQERGKPSHPPPFPGKETALEKPKFPGVTGKLLRRPCAYCRGTGKDPTKPILIPAPCPVCNGNKENEVPSSARPCNFCDQSGRDPASPLIMPEPCRICKGSGFRL</sequence>
<protein>
    <submittedName>
        <fullName evidence="3">TIR domain-containing protein</fullName>
    </submittedName>
</protein>
<dbReference type="Gene3D" id="3.40.50.10140">
    <property type="entry name" value="Toll/interleukin-1 receptor homology (TIR) domain"/>
    <property type="match status" value="1"/>
</dbReference>
<dbReference type="PANTHER" id="PTHR16253">
    <property type="entry name" value="TETRATRICOPEPTIDE REPEAT PROTEIN 22"/>
    <property type="match status" value="1"/>
</dbReference>
<gene>
    <name evidence="3" type="ORF">FGU65_04465</name>
</gene>
<evidence type="ECO:0000256" key="1">
    <source>
        <dbReference type="SAM" id="MobiDB-lite"/>
    </source>
</evidence>
<dbReference type="Pfam" id="PF13676">
    <property type="entry name" value="TIR_2"/>
    <property type="match status" value="1"/>
</dbReference>
<reference evidence="3" key="1">
    <citation type="submission" date="2019-05" db="EMBL/GenBank/DDBJ databases">
        <title>Methanoculleus sp. FWC-SCC1, a methanogenic archaeon isolated from deep marine cold seep.</title>
        <authorList>
            <person name="Chen Y.-W."/>
            <person name="Chen S.-C."/>
            <person name="Teng N.-H."/>
            <person name="Lai M.-C."/>
        </authorList>
    </citation>
    <scope>NUCLEOTIDE SEQUENCE</scope>
    <source>
        <strain evidence="3">FWC-SCC1</strain>
    </source>
</reference>
<name>A0ABT8M889_9EURY</name>
<keyword evidence="4" id="KW-1185">Reference proteome</keyword>
<dbReference type="InterPro" id="IPR000157">
    <property type="entry name" value="TIR_dom"/>
</dbReference>
<feature type="domain" description="TIR" evidence="2">
    <location>
        <begin position="33"/>
        <end position="165"/>
    </location>
</feature>
<evidence type="ECO:0000313" key="3">
    <source>
        <dbReference type="EMBL" id="MDN7024149.1"/>
    </source>
</evidence>
<dbReference type="InterPro" id="IPR036410">
    <property type="entry name" value="HSP_DnaJ_Cys-rich_dom_sf"/>
</dbReference>
<dbReference type="PROSITE" id="PS50104">
    <property type="entry name" value="TIR"/>
    <property type="match status" value="1"/>
</dbReference>
<comment type="caution">
    <text evidence="3">The sequence shown here is derived from an EMBL/GenBank/DDBJ whole genome shotgun (WGS) entry which is preliminary data.</text>
</comment>
<evidence type="ECO:0000313" key="4">
    <source>
        <dbReference type="Proteomes" id="UP001168338"/>
    </source>
</evidence>
<dbReference type="Gene3D" id="2.10.230.10">
    <property type="entry name" value="Heat shock protein DnaJ, cysteine-rich domain"/>
    <property type="match status" value="1"/>
</dbReference>
<proteinExistence type="predicted"/>
<dbReference type="InterPro" id="IPR042342">
    <property type="entry name" value="TTC22"/>
</dbReference>